<sequence length="69" mass="7738">MKMMVSKNKIQVASIGRRNAYACDTLKVLVTNPMINSLFLIVLALAHQTVTHLHPNSSFADQNLVRFIL</sequence>
<dbReference type="Proteomes" id="UP000008827">
    <property type="component" value="Chromosome 7"/>
</dbReference>
<proteinExistence type="predicted"/>
<protein>
    <submittedName>
        <fullName evidence="1 2">Uncharacterized protein</fullName>
    </submittedName>
</protein>
<organism evidence="1">
    <name type="scientific">Glycine max</name>
    <name type="common">Soybean</name>
    <name type="synonym">Glycine hispida</name>
    <dbReference type="NCBI Taxonomy" id="3847"/>
    <lineage>
        <taxon>Eukaryota</taxon>
        <taxon>Viridiplantae</taxon>
        <taxon>Streptophyta</taxon>
        <taxon>Embryophyta</taxon>
        <taxon>Tracheophyta</taxon>
        <taxon>Spermatophyta</taxon>
        <taxon>Magnoliopsida</taxon>
        <taxon>eudicotyledons</taxon>
        <taxon>Gunneridae</taxon>
        <taxon>Pentapetalae</taxon>
        <taxon>rosids</taxon>
        <taxon>fabids</taxon>
        <taxon>Fabales</taxon>
        <taxon>Fabaceae</taxon>
        <taxon>Papilionoideae</taxon>
        <taxon>50 kb inversion clade</taxon>
        <taxon>NPAAA clade</taxon>
        <taxon>indigoferoid/millettioid clade</taxon>
        <taxon>Phaseoleae</taxon>
        <taxon>Glycine</taxon>
        <taxon>Glycine subgen. Soja</taxon>
    </lineage>
</organism>
<evidence type="ECO:0000313" key="2">
    <source>
        <dbReference type="EnsemblPlants" id="KRH48617"/>
    </source>
</evidence>
<accession>A0A0R0J7X9</accession>
<name>A0A0R0J7X9_SOYBN</name>
<reference evidence="2" key="2">
    <citation type="submission" date="2018-02" db="UniProtKB">
        <authorList>
            <consortium name="EnsemblPlants"/>
        </authorList>
    </citation>
    <scope>IDENTIFICATION</scope>
    <source>
        <strain evidence="2">Williams 82</strain>
    </source>
</reference>
<keyword evidence="3" id="KW-1185">Reference proteome</keyword>
<reference evidence="1 2" key="1">
    <citation type="journal article" date="2010" name="Nature">
        <title>Genome sequence of the palaeopolyploid soybean.</title>
        <authorList>
            <person name="Schmutz J."/>
            <person name="Cannon S.B."/>
            <person name="Schlueter J."/>
            <person name="Ma J."/>
            <person name="Mitros T."/>
            <person name="Nelson W."/>
            <person name="Hyten D.L."/>
            <person name="Song Q."/>
            <person name="Thelen J.J."/>
            <person name="Cheng J."/>
            <person name="Xu D."/>
            <person name="Hellsten U."/>
            <person name="May G.D."/>
            <person name="Yu Y."/>
            <person name="Sakurai T."/>
            <person name="Umezawa T."/>
            <person name="Bhattacharyya M.K."/>
            <person name="Sandhu D."/>
            <person name="Valliyodan B."/>
            <person name="Lindquist E."/>
            <person name="Peto M."/>
            <person name="Grant D."/>
            <person name="Shu S."/>
            <person name="Goodstein D."/>
            <person name="Barry K."/>
            <person name="Futrell-Griggs M."/>
            <person name="Abernathy B."/>
            <person name="Du J."/>
            <person name="Tian Z."/>
            <person name="Zhu L."/>
            <person name="Gill N."/>
            <person name="Joshi T."/>
            <person name="Libault M."/>
            <person name="Sethuraman A."/>
            <person name="Zhang X.-C."/>
            <person name="Shinozaki K."/>
            <person name="Nguyen H.T."/>
            <person name="Wing R.A."/>
            <person name="Cregan P."/>
            <person name="Specht J."/>
            <person name="Grimwood J."/>
            <person name="Rokhsar D."/>
            <person name="Stacey G."/>
            <person name="Shoemaker R.C."/>
            <person name="Jackson S.A."/>
        </authorList>
    </citation>
    <scope>NUCLEOTIDE SEQUENCE</scope>
    <source>
        <strain evidence="2">cv. Williams 82</strain>
        <tissue evidence="1">Callus</tissue>
    </source>
</reference>
<gene>
    <name evidence="1" type="ORF">GLYMA_07G101500</name>
</gene>
<dbReference type="EMBL" id="CM000840">
    <property type="protein sequence ID" value="KRH48617.1"/>
    <property type="molecule type" value="Genomic_DNA"/>
</dbReference>
<dbReference type="InParanoid" id="A0A0R0J7X9"/>
<dbReference type="AlphaFoldDB" id="A0A0R0J7X9"/>
<evidence type="ECO:0000313" key="1">
    <source>
        <dbReference type="EMBL" id="KRH48617.1"/>
    </source>
</evidence>
<dbReference type="Gramene" id="KRH48617">
    <property type="protein sequence ID" value="KRH48617"/>
    <property type="gene ID" value="GLYMA_07G101500"/>
</dbReference>
<dbReference type="EnsemblPlants" id="KRH48617">
    <property type="protein sequence ID" value="KRH48617"/>
    <property type="gene ID" value="GLYMA_07G101500"/>
</dbReference>
<evidence type="ECO:0000313" key="3">
    <source>
        <dbReference type="Proteomes" id="UP000008827"/>
    </source>
</evidence>
<reference evidence="1" key="3">
    <citation type="submission" date="2018-07" db="EMBL/GenBank/DDBJ databases">
        <title>WGS assembly of Glycine max.</title>
        <authorList>
            <person name="Schmutz J."/>
            <person name="Cannon S."/>
            <person name="Schlueter J."/>
            <person name="Ma J."/>
            <person name="Mitros T."/>
            <person name="Nelson W."/>
            <person name="Hyten D."/>
            <person name="Song Q."/>
            <person name="Thelen J."/>
            <person name="Cheng J."/>
            <person name="Xu D."/>
            <person name="Hellsten U."/>
            <person name="May G."/>
            <person name="Yu Y."/>
            <person name="Sakurai T."/>
            <person name="Umezawa T."/>
            <person name="Bhattacharyya M."/>
            <person name="Sandhu D."/>
            <person name="Valliyodan B."/>
            <person name="Lindquist E."/>
            <person name="Peto M."/>
            <person name="Grant D."/>
            <person name="Shu S."/>
            <person name="Goodstein D."/>
            <person name="Barry K."/>
            <person name="Futrell-Griggs M."/>
            <person name="Abernathy B."/>
            <person name="Du J."/>
            <person name="Tian Z."/>
            <person name="Zhu L."/>
            <person name="Gill N."/>
            <person name="Joshi T."/>
            <person name="Libault M."/>
            <person name="Sethuraman A."/>
            <person name="Zhang X."/>
            <person name="Shinozaki K."/>
            <person name="Nguyen H."/>
            <person name="Wing R."/>
            <person name="Cregan P."/>
            <person name="Specht J."/>
            <person name="Grimwood J."/>
            <person name="Rokhsar D."/>
            <person name="Stacey G."/>
            <person name="Shoemaker R."/>
            <person name="Jackson S."/>
        </authorList>
    </citation>
    <scope>NUCLEOTIDE SEQUENCE</scope>
    <source>
        <tissue evidence="1">Callus</tissue>
    </source>
</reference>